<dbReference type="OrthoDB" id="9796110at2"/>
<dbReference type="Pfam" id="PF01740">
    <property type="entry name" value="STAS"/>
    <property type="match status" value="1"/>
</dbReference>
<reference evidence="2 3" key="1">
    <citation type="submission" date="2019-08" db="EMBL/GenBank/DDBJ databases">
        <title>Genome of Phaeodactylibacter luteus.</title>
        <authorList>
            <person name="Bowman J.P."/>
        </authorList>
    </citation>
    <scope>NUCLEOTIDE SEQUENCE [LARGE SCALE GENOMIC DNA]</scope>
    <source>
        <strain evidence="2 3">KCTC 42180</strain>
    </source>
</reference>
<evidence type="ECO:0000259" key="1">
    <source>
        <dbReference type="PROSITE" id="PS50801"/>
    </source>
</evidence>
<dbReference type="PROSITE" id="PS50801">
    <property type="entry name" value="STAS"/>
    <property type="match status" value="1"/>
</dbReference>
<dbReference type="PANTHER" id="PTHR33495:SF2">
    <property type="entry name" value="ANTI-SIGMA FACTOR ANTAGONIST TM_1081-RELATED"/>
    <property type="match status" value="1"/>
</dbReference>
<dbReference type="CDD" id="cd07043">
    <property type="entry name" value="STAS_anti-anti-sigma_factors"/>
    <property type="match status" value="1"/>
</dbReference>
<name>A0A5C6RLC3_9BACT</name>
<dbReference type="RefSeq" id="WP_147167857.1">
    <property type="nucleotide sequence ID" value="NZ_VOOR01000024.1"/>
</dbReference>
<dbReference type="InterPro" id="IPR002645">
    <property type="entry name" value="STAS_dom"/>
</dbReference>
<evidence type="ECO:0000313" key="2">
    <source>
        <dbReference type="EMBL" id="TXB62755.1"/>
    </source>
</evidence>
<dbReference type="Proteomes" id="UP000321580">
    <property type="component" value="Unassembled WGS sequence"/>
</dbReference>
<comment type="caution">
    <text evidence="2">The sequence shown here is derived from an EMBL/GenBank/DDBJ whole genome shotgun (WGS) entry which is preliminary data.</text>
</comment>
<gene>
    <name evidence="2" type="ORF">FRY97_12390</name>
</gene>
<sequence>MEFKIKTEERYTVFAVEEENFNSLIAPEVKSELVLLSDKGVKNLIMDLSKVKYVDSSGLSAILTADRLWKKLGSFVLSGAEQPAVKKLIEISRLDSVLTLVPTVSEAIDYVFMEDIERELNDED</sequence>
<dbReference type="SUPFAM" id="SSF52091">
    <property type="entry name" value="SpoIIaa-like"/>
    <property type="match status" value="1"/>
</dbReference>
<protein>
    <submittedName>
        <fullName evidence="2">STAS domain-containing protein</fullName>
    </submittedName>
</protein>
<dbReference type="AlphaFoldDB" id="A0A5C6RLC3"/>
<dbReference type="GO" id="GO:0043856">
    <property type="term" value="F:anti-sigma factor antagonist activity"/>
    <property type="evidence" value="ECO:0007669"/>
    <property type="project" value="TreeGrafter"/>
</dbReference>
<dbReference type="InterPro" id="IPR036513">
    <property type="entry name" value="STAS_dom_sf"/>
</dbReference>
<evidence type="ECO:0000313" key="3">
    <source>
        <dbReference type="Proteomes" id="UP000321580"/>
    </source>
</evidence>
<organism evidence="2 3">
    <name type="scientific">Phaeodactylibacter luteus</name>
    <dbReference type="NCBI Taxonomy" id="1564516"/>
    <lineage>
        <taxon>Bacteria</taxon>
        <taxon>Pseudomonadati</taxon>
        <taxon>Bacteroidota</taxon>
        <taxon>Saprospiria</taxon>
        <taxon>Saprospirales</taxon>
        <taxon>Haliscomenobacteraceae</taxon>
        <taxon>Phaeodactylibacter</taxon>
    </lineage>
</organism>
<dbReference type="EMBL" id="VOOR01000024">
    <property type="protein sequence ID" value="TXB62755.1"/>
    <property type="molecule type" value="Genomic_DNA"/>
</dbReference>
<dbReference type="PANTHER" id="PTHR33495">
    <property type="entry name" value="ANTI-SIGMA FACTOR ANTAGONIST TM_1081-RELATED-RELATED"/>
    <property type="match status" value="1"/>
</dbReference>
<dbReference type="Gene3D" id="3.30.750.24">
    <property type="entry name" value="STAS domain"/>
    <property type="match status" value="1"/>
</dbReference>
<proteinExistence type="predicted"/>
<accession>A0A5C6RLC3</accession>
<keyword evidence="3" id="KW-1185">Reference proteome</keyword>
<feature type="domain" description="STAS" evidence="1">
    <location>
        <begin position="26"/>
        <end position="111"/>
    </location>
</feature>